<keyword evidence="4" id="KW-0804">Transcription</keyword>
<evidence type="ECO:0000256" key="1">
    <source>
        <dbReference type="ARBA" id="ARBA00011046"/>
    </source>
</evidence>
<dbReference type="InterPro" id="IPR005650">
    <property type="entry name" value="BlaI_family"/>
</dbReference>
<dbReference type="SUPFAM" id="SSF46785">
    <property type="entry name" value="Winged helix' DNA-binding domain"/>
    <property type="match status" value="1"/>
</dbReference>
<dbReference type="AlphaFoldDB" id="A0A426DQJ5"/>
<dbReference type="Gene3D" id="1.10.10.10">
    <property type="entry name" value="Winged helix-like DNA-binding domain superfamily/Winged helix DNA-binding domain"/>
    <property type="match status" value="1"/>
</dbReference>
<accession>A0A426DQJ5</accession>
<proteinExistence type="inferred from homology"/>
<dbReference type="Proteomes" id="UP000274920">
    <property type="component" value="Unassembled WGS sequence"/>
</dbReference>
<dbReference type="GO" id="GO:0045892">
    <property type="term" value="P:negative regulation of DNA-templated transcription"/>
    <property type="evidence" value="ECO:0007669"/>
    <property type="project" value="InterPro"/>
</dbReference>
<evidence type="ECO:0000256" key="3">
    <source>
        <dbReference type="ARBA" id="ARBA00023125"/>
    </source>
</evidence>
<dbReference type="Pfam" id="PF03965">
    <property type="entry name" value="Penicillinase_R"/>
    <property type="match status" value="1"/>
</dbReference>
<evidence type="ECO:0000256" key="2">
    <source>
        <dbReference type="ARBA" id="ARBA00023015"/>
    </source>
</evidence>
<dbReference type="InterPro" id="IPR036390">
    <property type="entry name" value="WH_DNA-bd_sf"/>
</dbReference>
<organism evidence="5 6">
    <name type="scientific">Schaedlerella arabinosiphila</name>
    <dbReference type="NCBI Taxonomy" id="2044587"/>
    <lineage>
        <taxon>Bacteria</taxon>
        <taxon>Bacillati</taxon>
        <taxon>Bacillota</taxon>
        <taxon>Clostridia</taxon>
        <taxon>Lachnospirales</taxon>
        <taxon>Lachnospiraceae</taxon>
        <taxon>Schaedlerella</taxon>
    </lineage>
</organism>
<evidence type="ECO:0000313" key="5">
    <source>
        <dbReference type="EMBL" id="RRK35018.1"/>
    </source>
</evidence>
<sequence length="123" mass="14190">MKNLKLSNKEMDVMLVFWNTDEALASSDIPKIESALNINTVRVAIKNLLQKSAIEVADIAQRGTVLTRTYRPTISFEDYLSGQLQHMNFNSLNLMSALVRQETDHENLDELEKIIRERRRSIK</sequence>
<evidence type="ECO:0008006" key="7">
    <source>
        <dbReference type="Google" id="ProtNLM"/>
    </source>
</evidence>
<protein>
    <recommendedName>
        <fullName evidence="7">Penicillinase repressor</fullName>
    </recommendedName>
</protein>
<reference evidence="5" key="1">
    <citation type="submission" date="2018-10" db="EMBL/GenBank/DDBJ databases">
        <title>Schaedlerella arabinophila gen. nov. sp. nov., isolated from the mouse intestinal tract and comparative analysis with the genome of the closely related altered Schaedler flora strain ASF502.</title>
        <authorList>
            <person name="Miyake S."/>
            <person name="Soh M."/>
            <person name="Seedorf H."/>
        </authorList>
    </citation>
    <scope>NUCLEOTIDE SEQUENCE [LARGE SCALE GENOMIC DNA]</scope>
    <source>
        <strain evidence="5">DSM 106076</strain>
    </source>
</reference>
<comment type="caution">
    <text evidence="5">The sequence shown here is derived from an EMBL/GenBank/DDBJ whole genome shotgun (WGS) entry which is preliminary data.</text>
</comment>
<evidence type="ECO:0000313" key="6">
    <source>
        <dbReference type="Proteomes" id="UP000274920"/>
    </source>
</evidence>
<gene>
    <name evidence="5" type="ORF">EBB54_29550</name>
</gene>
<keyword evidence="6" id="KW-1185">Reference proteome</keyword>
<keyword evidence="2" id="KW-0805">Transcription regulation</keyword>
<comment type="similarity">
    <text evidence="1">Belongs to the BlaI transcriptional regulatory family.</text>
</comment>
<dbReference type="EMBL" id="RHJS01000002">
    <property type="protein sequence ID" value="RRK35018.1"/>
    <property type="molecule type" value="Genomic_DNA"/>
</dbReference>
<evidence type="ECO:0000256" key="4">
    <source>
        <dbReference type="ARBA" id="ARBA00023163"/>
    </source>
</evidence>
<dbReference type="GO" id="GO:0003677">
    <property type="term" value="F:DNA binding"/>
    <property type="evidence" value="ECO:0007669"/>
    <property type="project" value="UniProtKB-KW"/>
</dbReference>
<dbReference type="RefSeq" id="WP_125130342.1">
    <property type="nucleotide sequence ID" value="NZ_RHJS01000002.1"/>
</dbReference>
<name>A0A426DQJ5_9FIRM</name>
<keyword evidence="3" id="KW-0238">DNA-binding</keyword>
<dbReference type="InterPro" id="IPR036388">
    <property type="entry name" value="WH-like_DNA-bd_sf"/>
</dbReference>